<feature type="transmembrane region" description="Helical" evidence="6">
    <location>
        <begin position="40"/>
        <end position="65"/>
    </location>
</feature>
<dbReference type="GO" id="GO:0005886">
    <property type="term" value="C:plasma membrane"/>
    <property type="evidence" value="ECO:0007669"/>
    <property type="project" value="UniProtKB-SubCell"/>
</dbReference>
<dbReference type="PIRSF" id="PIRSF006324">
    <property type="entry name" value="LeuE"/>
    <property type="match status" value="1"/>
</dbReference>
<evidence type="ECO:0000313" key="8">
    <source>
        <dbReference type="Proteomes" id="UP000017820"/>
    </source>
</evidence>
<sequence>MEFSSIYVFVLACLAINLIPGPDVIYIVTNTMRGKVTSGVKAASGLGAGYVCHTIAACLGLSAVILSSALLFNIVKILGALYLGYLGVKCLISVYKGTSQLDLTHKGTQANNIFMQGVIVSVLNPKVALFFLSFLPQFIDPHSENAALHLLIYGLIFSSLATICNLVYAIAGSWMFSSDKAKQYTQVLEGLSGLLLIGLASKIVLDDK</sequence>
<reference evidence="7 8" key="1">
    <citation type="submission" date="2013-07" db="EMBL/GenBank/DDBJ databases">
        <title>Draft genome sequence of Pseudoalteromonas luteoviolacea 2ta16.</title>
        <authorList>
            <person name="Allen E.E."/>
            <person name="Azam F."/>
            <person name="Podell S."/>
        </authorList>
    </citation>
    <scope>NUCLEOTIDE SEQUENCE [LARGE SCALE GENOMIC DNA]</scope>
    <source>
        <strain evidence="7 8">2ta16</strain>
    </source>
</reference>
<proteinExistence type="predicted"/>
<evidence type="ECO:0000256" key="3">
    <source>
        <dbReference type="ARBA" id="ARBA00022692"/>
    </source>
</evidence>
<evidence type="ECO:0000313" key="7">
    <source>
        <dbReference type="EMBL" id="ESP92558.1"/>
    </source>
</evidence>
<comment type="subcellular location">
    <subcellularLocation>
        <location evidence="1">Cell membrane</location>
        <topology evidence="1">Multi-pass membrane protein</topology>
    </subcellularLocation>
</comment>
<dbReference type="EMBL" id="AUSV01000049">
    <property type="protein sequence ID" value="ESP92558.1"/>
    <property type="molecule type" value="Genomic_DNA"/>
</dbReference>
<feature type="transmembrane region" description="Helical" evidence="6">
    <location>
        <begin position="71"/>
        <end position="92"/>
    </location>
</feature>
<dbReference type="PANTHER" id="PTHR30086:SF20">
    <property type="entry name" value="ARGININE EXPORTER PROTEIN ARGO-RELATED"/>
    <property type="match status" value="1"/>
</dbReference>
<feature type="transmembrane region" description="Helical" evidence="6">
    <location>
        <begin position="151"/>
        <end position="175"/>
    </location>
</feature>
<organism evidence="7 8">
    <name type="scientific">Pseudoalteromonas luteoviolacea (strain 2ta16)</name>
    <dbReference type="NCBI Taxonomy" id="1353533"/>
    <lineage>
        <taxon>Bacteria</taxon>
        <taxon>Pseudomonadati</taxon>
        <taxon>Pseudomonadota</taxon>
        <taxon>Gammaproteobacteria</taxon>
        <taxon>Alteromonadales</taxon>
        <taxon>Pseudoalteromonadaceae</taxon>
        <taxon>Pseudoalteromonas</taxon>
    </lineage>
</organism>
<dbReference type="PATRIC" id="fig|1353533.3.peg.3090"/>
<name>V4HS04_PSEL2</name>
<gene>
    <name evidence="7" type="ORF">PL2TA16_04151</name>
</gene>
<comment type="caution">
    <text evidence="7">The sequence shown here is derived from an EMBL/GenBank/DDBJ whole genome shotgun (WGS) entry which is preliminary data.</text>
</comment>
<evidence type="ECO:0000256" key="5">
    <source>
        <dbReference type="ARBA" id="ARBA00023136"/>
    </source>
</evidence>
<dbReference type="AlphaFoldDB" id="V4HS04"/>
<evidence type="ECO:0000256" key="2">
    <source>
        <dbReference type="ARBA" id="ARBA00022475"/>
    </source>
</evidence>
<dbReference type="InterPro" id="IPR001123">
    <property type="entry name" value="LeuE-type"/>
</dbReference>
<dbReference type="RefSeq" id="WP_023399974.1">
    <property type="nucleotide sequence ID" value="NZ_AUSV01000049.1"/>
</dbReference>
<dbReference type="Pfam" id="PF01810">
    <property type="entry name" value="LysE"/>
    <property type="match status" value="1"/>
</dbReference>
<feature type="transmembrane region" description="Helical" evidence="6">
    <location>
        <begin position="113"/>
        <end position="139"/>
    </location>
</feature>
<keyword evidence="3 6" id="KW-0812">Transmembrane</keyword>
<keyword evidence="2" id="KW-1003">Cell membrane</keyword>
<feature type="transmembrane region" description="Helical" evidence="6">
    <location>
        <begin position="6"/>
        <end position="28"/>
    </location>
</feature>
<evidence type="ECO:0000256" key="4">
    <source>
        <dbReference type="ARBA" id="ARBA00022989"/>
    </source>
</evidence>
<protein>
    <submittedName>
        <fullName evidence="7">Putative threonine efflux protein</fullName>
    </submittedName>
</protein>
<accession>V4HS04</accession>
<dbReference type="GO" id="GO:0015171">
    <property type="term" value="F:amino acid transmembrane transporter activity"/>
    <property type="evidence" value="ECO:0007669"/>
    <property type="project" value="TreeGrafter"/>
</dbReference>
<evidence type="ECO:0000256" key="6">
    <source>
        <dbReference type="SAM" id="Phobius"/>
    </source>
</evidence>
<dbReference type="Proteomes" id="UP000017820">
    <property type="component" value="Unassembled WGS sequence"/>
</dbReference>
<dbReference type="PANTHER" id="PTHR30086">
    <property type="entry name" value="ARGININE EXPORTER PROTEIN ARGO"/>
    <property type="match status" value="1"/>
</dbReference>
<keyword evidence="4 6" id="KW-1133">Transmembrane helix</keyword>
<keyword evidence="5 6" id="KW-0472">Membrane</keyword>
<evidence type="ECO:0000256" key="1">
    <source>
        <dbReference type="ARBA" id="ARBA00004651"/>
    </source>
</evidence>